<accession>A0ABT3R0D5</accession>
<dbReference type="PANTHER" id="PTHR37813">
    <property type="entry name" value="FELS-2 PROPHAGE PROTEIN"/>
    <property type="match status" value="1"/>
</dbReference>
<organism evidence="4 5">
    <name type="scientific">Roseibium salinum</name>
    <dbReference type="NCBI Taxonomy" id="1604349"/>
    <lineage>
        <taxon>Bacteria</taxon>
        <taxon>Pseudomonadati</taxon>
        <taxon>Pseudomonadota</taxon>
        <taxon>Alphaproteobacteria</taxon>
        <taxon>Hyphomicrobiales</taxon>
        <taxon>Stappiaceae</taxon>
        <taxon>Roseibium</taxon>
    </lineage>
</organism>
<dbReference type="NCBIfam" id="TIGR01760">
    <property type="entry name" value="tape_meas_TP901"/>
    <property type="match status" value="1"/>
</dbReference>
<evidence type="ECO:0000256" key="1">
    <source>
        <dbReference type="ARBA" id="ARBA00022612"/>
    </source>
</evidence>
<evidence type="ECO:0000313" key="4">
    <source>
        <dbReference type="EMBL" id="MCX2722624.1"/>
    </source>
</evidence>
<feature type="transmembrane region" description="Helical" evidence="2">
    <location>
        <begin position="415"/>
        <end position="435"/>
    </location>
</feature>
<evidence type="ECO:0000256" key="2">
    <source>
        <dbReference type="SAM" id="Phobius"/>
    </source>
</evidence>
<keyword evidence="2" id="KW-0472">Membrane</keyword>
<keyword evidence="5" id="KW-1185">Reference proteome</keyword>
<name>A0ABT3R0D5_9HYPH</name>
<dbReference type="EMBL" id="JAPEVI010000003">
    <property type="protein sequence ID" value="MCX2722624.1"/>
    <property type="molecule type" value="Genomic_DNA"/>
</dbReference>
<gene>
    <name evidence="4" type="ORF">ON753_09530</name>
</gene>
<dbReference type="PANTHER" id="PTHR37813:SF1">
    <property type="entry name" value="FELS-2 PROPHAGE PROTEIN"/>
    <property type="match status" value="1"/>
</dbReference>
<keyword evidence="1" id="KW-1188">Viral release from host cell</keyword>
<proteinExistence type="predicted"/>
<keyword evidence="2" id="KW-1133">Transmembrane helix</keyword>
<dbReference type="Proteomes" id="UP001300261">
    <property type="component" value="Unassembled WGS sequence"/>
</dbReference>
<comment type="caution">
    <text evidence="4">The sequence shown here is derived from an EMBL/GenBank/DDBJ whole genome shotgun (WGS) entry which is preliminary data.</text>
</comment>
<feature type="domain" description="Phage tail tape measure protein" evidence="3">
    <location>
        <begin position="97"/>
        <end position="298"/>
    </location>
</feature>
<feature type="transmembrane region" description="Helical" evidence="2">
    <location>
        <begin position="447"/>
        <end position="479"/>
    </location>
</feature>
<dbReference type="RefSeq" id="WP_265962292.1">
    <property type="nucleotide sequence ID" value="NZ_JAPEVI010000003.1"/>
</dbReference>
<feature type="transmembrane region" description="Helical" evidence="2">
    <location>
        <begin position="485"/>
        <end position="512"/>
    </location>
</feature>
<reference evidence="4 5" key="1">
    <citation type="journal article" date="2016" name="Int. J. Syst. Evol. Microbiol.">
        <title>Labrenzia salina sp. nov., isolated from the rhizosphere of the halophyte Arthrocnemum macrostachyum.</title>
        <authorList>
            <person name="Camacho M."/>
            <person name="Redondo-Gomez S."/>
            <person name="Rodriguez-Llorente I."/>
            <person name="Rohde M."/>
            <person name="Sproer C."/>
            <person name="Schumann P."/>
            <person name="Klenk H.P."/>
            <person name="Montero-Calasanz M.D.C."/>
        </authorList>
    </citation>
    <scope>NUCLEOTIDE SEQUENCE [LARGE SCALE GENOMIC DNA]</scope>
    <source>
        <strain evidence="4 5">DSM 29163</strain>
    </source>
</reference>
<evidence type="ECO:0000313" key="5">
    <source>
        <dbReference type="Proteomes" id="UP001300261"/>
    </source>
</evidence>
<sequence>MATLTSQLIVSLLDRVSRPARVVNKSLAQMRLRAEANARAMDAARGRMLDAVGVGYALAKAIASPVNAAREFQSVMADVNKVVDFDTPDGLQKMSTSILALSREIPVAASGIGEIVAAAGQAGMAGDELLEFAQIAAKVGVAFDLTAAETGESLAKIKTALGLTVEQTSELADVLNHLSNTSASSASDLLNFMRRVGSAGTAMGFSARETAAIGSAMVAAGAQADVAATSFRNVAKTLARGDSASKRQHLAYKKLGLSATDVASRLQKDAVGTLQDVIARIRALPKEVQAATITDLFGDEARAVMPLIENAKLLTNSLGQVTDETKYLGSAQKEFEVRSQTFDAKLQSFQNRMTEIAIVIGNALLPALTEIMETIMPMITSVADLAAAYPEVTAAVVGTTAALVALNIVAIASRYAFLFLKGGVLDTAIVIARGAGLITSAMKRLRVAVFAAGMLAAVGGGGTIFGILATAATAAVGVIKGAAAAIGGAILGISWPIAAVIAAVAALGIAIYRYWEPIREFTLGFADAVGAGLSAAMTAITGFVSELTSKLSGWAADRLVDIGAILGIEEAPIRAGLDTAKALIFGTLDAIVDAVLALPARIGSWISDIFTQEDYSAKAEAGFRDAGRRAGQALVDAIIDAFSQLWEFLRSIPERVVDAIGKIDLSNIFRWPSMPGWLGGGAPAPAKAALDGARAAGGPVVGGRTYQVAEKGSELFTPDRDGFIHSAQATRRILTGSDAAEASRGQVSISFGDIIIKEASNAREIARQLGDEIRSELEGIQADTEWTIA</sequence>
<keyword evidence="2" id="KW-0812">Transmembrane</keyword>
<evidence type="ECO:0000259" key="3">
    <source>
        <dbReference type="Pfam" id="PF10145"/>
    </source>
</evidence>
<dbReference type="InterPro" id="IPR010090">
    <property type="entry name" value="Phage_tape_meas"/>
</dbReference>
<dbReference type="Pfam" id="PF10145">
    <property type="entry name" value="PhageMin_Tail"/>
    <property type="match status" value="1"/>
</dbReference>
<protein>
    <submittedName>
        <fullName evidence="4">Phage tail tape measure protein</fullName>
    </submittedName>
</protein>